<reference evidence="1" key="2">
    <citation type="journal article" date="2021" name="PeerJ">
        <title>Extensive microbial diversity within the chicken gut microbiome revealed by metagenomics and culture.</title>
        <authorList>
            <person name="Gilroy R."/>
            <person name="Ravi A."/>
            <person name="Getino M."/>
            <person name="Pursley I."/>
            <person name="Horton D.L."/>
            <person name="Alikhan N.F."/>
            <person name="Baker D."/>
            <person name="Gharbi K."/>
            <person name="Hall N."/>
            <person name="Watson M."/>
            <person name="Adriaenssens E.M."/>
            <person name="Foster-Nyarko E."/>
            <person name="Jarju S."/>
            <person name="Secka A."/>
            <person name="Antonio M."/>
            <person name="Oren A."/>
            <person name="Chaudhuri R.R."/>
            <person name="La Ragione R."/>
            <person name="Hildebrand F."/>
            <person name="Pallen M.J."/>
        </authorList>
    </citation>
    <scope>NUCLEOTIDE SEQUENCE</scope>
    <source>
        <strain evidence="1">CHK195-26880</strain>
    </source>
</reference>
<accession>A0A9D1GB15</accession>
<proteinExistence type="predicted"/>
<protein>
    <submittedName>
        <fullName evidence="1">Uncharacterized protein</fullName>
    </submittedName>
</protein>
<sequence length="244" mass="28524">NLYKHNILDDTPGTEIRILNNIDCDLSKERLSLLLLNTVLKHGNYIDYYNTSFNLGFYNYATNNMLTIFCEQIPILNYTFMLDHIESFLGTIKSDQMINEEMKNNIINKFLFLYRDINIDLQNKNISKEATAILSNRYDILSEINLGAKYPVIRDVISITPFCQETFELLKINDDEIDDSSLLIIGKHYLDSLLNNTSTDGFNRLLGYYKDLEIQLDLTNHFEALNYIYQSINEKNDKIKEKKL</sequence>
<organism evidence="1 2">
    <name type="scientific">Candidatus Onthousia faecipullorum</name>
    <dbReference type="NCBI Taxonomy" id="2840887"/>
    <lineage>
        <taxon>Bacteria</taxon>
        <taxon>Bacillati</taxon>
        <taxon>Bacillota</taxon>
        <taxon>Bacilli</taxon>
        <taxon>Candidatus Onthousia</taxon>
    </lineage>
</organism>
<gene>
    <name evidence="1" type="ORF">IAB59_05345</name>
</gene>
<feature type="non-terminal residue" evidence="1">
    <location>
        <position position="1"/>
    </location>
</feature>
<dbReference type="AlphaFoldDB" id="A0A9D1GB15"/>
<reference evidence="1" key="1">
    <citation type="submission" date="2020-10" db="EMBL/GenBank/DDBJ databases">
        <authorList>
            <person name="Gilroy R."/>
        </authorList>
    </citation>
    <scope>NUCLEOTIDE SEQUENCE</scope>
    <source>
        <strain evidence="1">CHK195-26880</strain>
    </source>
</reference>
<evidence type="ECO:0000313" key="2">
    <source>
        <dbReference type="Proteomes" id="UP000886833"/>
    </source>
</evidence>
<dbReference type="EMBL" id="DVKQ01000068">
    <property type="protein sequence ID" value="HIT37880.1"/>
    <property type="molecule type" value="Genomic_DNA"/>
</dbReference>
<dbReference type="Proteomes" id="UP000886833">
    <property type="component" value="Unassembled WGS sequence"/>
</dbReference>
<evidence type="ECO:0000313" key="1">
    <source>
        <dbReference type="EMBL" id="HIT37880.1"/>
    </source>
</evidence>
<name>A0A9D1GB15_9FIRM</name>
<comment type="caution">
    <text evidence="1">The sequence shown here is derived from an EMBL/GenBank/DDBJ whole genome shotgun (WGS) entry which is preliminary data.</text>
</comment>